<evidence type="ECO:0000256" key="1">
    <source>
        <dbReference type="SAM" id="MobiDB-lite"/>
    </source>
</evidence>
<dbReference type="OrthoDB" id="566087at2759"/>
<dbReference type="EMBL" id="BNJQ01000030">
    <property type="protein sequence ID" value="GHP10682.1"/>
    <property type="molecule type" value="Genomic_DNA"/>
</dbReference>
<sequence>MILCIGPCCFPLWQLLPVFLAFMHQRGYLRFIKREWVTLRFYLELVGLQKPREKVIGIPKKHDENTESEGMCCANGVCTLPTSTKSAASAPPPAPAASSAEAKKET</sequence>
<evidence type="ECO:0000313" key="3">
    <source>
        <dbReference type="EMBL" id="GHP10682.1"/>
    </source>
</evidence>
<protein>
    <submittedName>
        <fullName evidence="3">Uncharacterized protein</fullName>
    </submittedName>
</protein>
<keyword evidence="2" id="KW-0732">Signal</keyword>
<keyword evidence="4" id="KW-1185">Reference proteome</keyword>
<reference evidence="3" key="1">
    <citation type="submission" date="2020-10" db="EMBL/GenBank/DDBJ databases">
        <title>Unveiling of a novel bifunctional photoreceptor, Dualchrome1, isolated from a cosmopolitan green alga.</title>
        <authorList>
            <person name="Suzuki S."/>
            <person name="Kawachi M."/>
        </authorList>
    </citation>
    <scope>NUCLEOTIDE SEQUENCE</scope>
    <source>
        <strain evidence="3">NIES 2893</strain>
    </source>
</reference>
<feature type="chain" id="PRO_5032834838" evidence="2">
    <location>
        <begin position="22"/>
        <end position="106"/>
    </location>
</feature>
<evidence type="ECO:0000256" key="2">
    <source>
        <dbReference type="SAM" id="SignalP"/>
    </source>
</evidence>
<gene>
    <name evidence="3" type="ORF">PPROV_000941300</name>
</gene>
<name>A0A830HU93_9CHLO</name>
<comment type="caution">
    <text evidence="3">The sequence shown here is derived from an EMBL/GenBank/DDBJ whole genome shotgun (WGS) entry which is preliminary data.</text>
</comment>
<feature type="region of interest" description="Disordered" evidence="1">
    <location>
        <begin position="83"/>
        <end position="106"/>
    </location>
</feature>
<organism evidence="3 4">
    <name type="scientific">Pycnococcus provasolii</name>
    <dbReference type="NCBI Taxonomy" id="41880"/>
    <lineage>
        <taxon>Eukaryota</taxon>
        <taxon>Viridiplantae</taxon>
        <taxon>Chlorophyta</taxon>
        <taxon>Pseudoscourfieldiophyceae</taxon>
        <taxon>Pseudoscourfieldiales</taxon>
        <taxon>Pycnococcaceae</taxon>
        <taxon>Pycnococcus</taxon>
    </lineage>
</organism>
<accession>A0A830HU93</accession>
<dbReference type="AlphaFoldDB" id="A0A830HU93"/>
<feature type="signal peptide" evidence="2">
    <location>
        <begin position="1"/>
        <end position="21"/>
    </location>
</feature>
<proteinExistence type="predicted"/>
<dbReference type="Proteomes" id="UP000660262">
    <property type="component" value="Unassembled WGS sequence"/>
</dbReference>
<evidence type="ECO:0000313" key="4">
    <source>
        <dbReference type="Proteomes" id="UP000660262"/>
    </source>
</evidence>